<dbReference type="AlphaFoldDB" id="A0A815VU99"/>
<gene>
    <name evidence="3" type="ORF">ZHD862_LOCUS38874</name>
</gene>
<evidence type="ECO:0000313" key="3">
    <source>
        <dbReference type="EMBL" id="CAF1534913.1"/>
    </source>
</evidence>
<sequence length="261" mass="30187">TKENNIRKKKVTSKKKKKIAIENDPRAPAGSPILLVTENSNTDQRNKENKEKENKSTRQDTPADPSLKGPRLFARIFKPPVPAQRSQQQQDIVIESNINNLPKTPPGLVEPPVLSPRQSTPKTPIPLPQRFAYSPKIVTTNDDYEINDAQVDASDSSIRIENEQNNHMEQDQHMEINKDTHSPSVVSKDMDFNLFNLFNFPIIPIECKYHFKIFNLRANIENIIAHREFLEKKMKQQEKELEELMKQFEGDTHRKIVQFVK</sequence>
<feature type="compositionally biased region" description="Basic residues" evidence="2">
    <location>
        <begin position="7"/>
        <end position="18"/>
    </location>
</feature>
<dbReference type="Proteomes" id="UP000663864">
    <property type="component" value="Unassembled WGS sequence"/>
</dbReference>
<accession>A0A815VU99</accession>
<feature type="non-terminal residue" evidence="3">
    <location>
        <position position="1"/>
    </location>
</feature>
<feature type="region of interest" description="Disordered" evidence="2">
    <location>
        <begin position="1"/>
        <end position="70"/>
    </location>
</feature>
<evidence type="ECO:0000256" key="2">
    <source>
        <dbReference type="SAM" id="MobiDB-lite"/>
    </source>
</evidence>
<protein>
    <submittedName>
        <fullName evidence="3">Uncharacterized protein</fullName>
    </submittedName>
</protein>
<evidence type="ECO:0000313" key="4">
    <source>
        <dbReference type="Proteomes" id="UP000663864"/>
    </source>
</evidence>
<reference evidence="3" key="1">
    <citation type="submission" date="2021-02" db="EMBL/GenBank/DDBJ databases">
        <authorList>
            <person name="Nowell W R."/>
        </authorList>
    </citation>
    <scope>NUCLEOTIDE SEQUENCE</scope>
</reference>
<dbReference type="EMBL" id="CAJNOT010011621">
    <property type="protein sequence ID" value="CAF1534913.1"/>
    <property type="molecule type" value="Genomic_DNA"/>
</dbReference>
<comment type="caution">
    <text evidence="3">The sequence shown here is derived from an EMBL/GenBank/DDBJ whole genome shotgun (WGS) entry which is preliminary data.</text>
</comment>
<feature type="coiled-coil region" evidence="1">
    <location>
        <begin position="220"/>
        <end position="254"/>
    </location>
</feature>
<feature type="non-terminal residue" evidence="3">
    <location>
        <position position="261"/>
    </location>
</feature>
<feature type="compositionally biased region" description="Basic and acidic residues" evidence="2">
    <location>
        <begin position="44"/>
        <end position="58"/>
    </location>
</feature>
<keyword evidence="1" id="KW-0175">Coiled coil</keyword>
<evidence type="ECO:0000256" key="1">
    <source>
        <dbReference type="SAM" id="Coils"/>
    </source>
</evidence>
<organism evidence="3 4">
    <name type="scientific">Rotaria sordida</name>
    <dbReference type="NCBI Taxonomy" id="392033"/>
    <lineage>
        <taxon>Eukaryota</taxon>
        <taxon>Metazoa</taxon>
        <taxon>Spiralia</taxon>
        <taxon>Gnathifera</taxon>
        <taxon>Rotifera</taxon>
        <taxon>Eurotatoria</taxon>
        <taxon>Bdelloidea</taxon>
        <taxon>Philodinida</taxon>
        <taxon>Philodinidae</taxon>
        <taxon>Rotaria</taxon>
    </lineage>
</organism>
<proteinExistence type="predicted"/>
<name>A0A815VU99_9BILA</name>